<gene>
    <name evidence="1" type="ORF">TART1_1296</name>
</gene>
<dbReference type="Proteomes" id="UP000262072">
    <property type="component" value="Unassembled WGS sequence"/>
</dbReference>
<name>A0A383TDR8_9LACT</name>
<sequence>MNENQPERQDSEYMRFDHPTKNHAARYLLNNWTHYEKNIDDLRPQELENAKILFSGLQMLTQEEQMLLASKYRAPIGLRMSDKYIALNKGVYLETYTQRKAECETALQHAIMKYCEENKNIPDEVIAATRYTQEMLANDRQLRNALKRYCTENNIKPEKYKYLWSE</sequence>
<dbReference type="AlphaFoldDB" id="A0A383TDR8"/>
<evidence type="ECO:0000313" key="1">
    <source>
        <dbReference type="EMBL" id="SYZ78512.1"/>
    </source>
</evidence>
<accession>A0A383TDR8</accession>
<proteinExistence type="predicted"/>
<organism evidence="1 2">
    <name type="scientific">Trichococcus shcherbakoviae</name>
    <dbReference type="NCBI Taxonomy" id="2094020"/>
    <lineage>
        <taxon>Bacteria</taxon>
        <taxon>Bacillati</taxon>
        <taxon>Bacillota</taxon>
        <taxon>Bacilli</taxon>
        <taxon>Lactobacillales</taxon>
        <taxon>Carnobacteriaceae</taxon>
        <taxon>Trichococcus</taxon>
    </lineage>
</organism>
<dbReference type="EMBL" id="UNRR01000018">
    <property type="protein sequence ID" value="SYZ78512.1"/>
    <property type="molecule type" value="Genomic_DNA"/>
</dbReference>
<reference evidence="2" key="1">
    <citation type="submission" date="2018-05" db="EMBL/GenBank/DDBJ databases">
        <authorList>
            <person name="Strepis N."/>
        </authorList>
    </citation>
    <scope>NUCLEOTIDE SEQUENCE [LARGE SCALE GENOMIC DNA]</scope>
</reference>
<evidence type="ECO:0000313" key="2">
    <source>
        <dbReference type="Proteomes" id="UP000262072"/>
    </source>
</evidence>
<protein>
    <submittedName>
        <fullName evidence="1">Uncharacterized protein</fullName>
    </submittedName>
</protein>
<dbReference type="OrthoDB" id="2974675at2"/>
<dbReference type="RefSeq" id="WP_119093046.1">
    <property type="nucleotide sequence ID" value="NZ_UNRR01000018.1"/>
</dbReference>